<keyword evidence="3" id="KW-0926">Vacuole</keyword>
<dbReference type="InterPro" id="IPR045156">
    <property type="entry name" value="Vac8"/>
</dbReference>
<accession>A0A9P6N0D8</accession>
<keyword evidence="10" id="KW-1185">Reference proteome</keyword>
<feature type="repeat" description="ARM" evidence="8">
    <location>
        <begin position="131"/>
        <end position="173"/>
    </location>
</feature>
<comment type="caution">
    <text evidence="9">The sequence shown here is derived from an EMBL/GenBank/DDBJ whole genome shotgun (WGS) entry which is preliminary data.</text>
</comment>
<keyword evidence="4" id="KW-0677">Repeat</keyword>
<evidence type="ECO:0000256" key="1">
    <source>
        <dbReference type="ARBA" id="ARBA00004592"/>
    </source>
</evidence>
<dbReference type="GO" id="GO:0043495">
    <property type="term" value="F:protein-membrane adaptor activity"/>
    <property type="evidence" value="ECO:0007669"/>
    <property type="project" value="InterPro"/>
</dbReference>
<dbReference type="GO" id="GO:0000045">
    <property type="term" value="P:autophagosome assembly"/>
    <property type="evidence" value="ECO:0007669"/>
    <property type="project" value="TreeGrafter"/>
</dbReference>
<dbReference type="PROSITE" id="PS50176">
    <property type="entry name" value="ARM_REPEAT"/>
    <property type="match status" value="1"/>
</dbReference>
<dbReference type="AlphaFoldDB" id="A0A9P6N0D8"/>
<evidence type="ECO:0000256" key="5">
    <source>
        <dbReference type="ARBA" id="ARBA00023136"/>
    </source>
</evidence>
<dbReference type="SUPFAM" id="SSF48371">
    <property type="entry name" value="ARM repeat"/>
    <property type="match status" value="1"/>
</dbReference>
<dbReference type="InterPro" id="IPR016024">
    <property type="entry name" value="ARM-type_fold"/>
</dbReference>
<keyword evidence="5" id="KW-0472">Membrane</keyword>
<dbReference type="GO" id="GO:0000329">
    <property type="term" value="C:fungal-type vacuole membrane"/>
    <property type="evidence" value="ECO:0007669"/>
    <property type="project" value="TreeGrafter"/>
</dbReference>
<evidence type="ECO:0000313" key="10">
    <source>
        <dbReference type="Proteomes" id="UP000703661"/>
    </source>
</evidence>
<proteinExistence type="inferred from homology"/>
<evidence type="ECO:0000256" key="8">
    <source>
        <dbReference type="PROSITE-ProRule" id="PRU00259"/>
    </source>
</evidence>
<dbReference type="InterPro" id="IPR011989">
    <property type="entry name" value="ARM-like"/>
</dbReference>
<gene>
    <name evidence="9" type="primary">VAC8_4</name>
    <name evidence="9" type="ORF">BGZ80_006404</name>
</gene>
<reference evidence="9" key="1">
    <citation type="journal article" date="2020" name="Fungal Divers.">
        <title>Resolving the Mortierellaceae phylogeny through synthesis of multi-gene phylogenetics and phylogenomics.</title>
        <authorList>
            <person name="Vandepol N."/>
            <person name="Liber J."/>
            <person name="Desiro A."/>
            <person name="Na H."/>
            <person name="Kennedy M."/>
            <person name="Barry K."/>
            <person name="Grigoriev I.V."/>
            <person name="Miller A.N."/>
            <person name="O'Donnell K."/>
            <person name="Stajich J.E."/>
            <person name="Bonito G."/>
        </authorList>
    </citation>
    <scope>NUCLEOTIDE SEQUENCE</scope>
    <source>
        <strain evidence="9">NRRL 2769</strain>
    </source>
</reference>
<dbReference type="InterPro" id="IPR000225">
    <property type="entry name" value="Armadillo"/>
</dbReference>
<dbReference type="PANTHER" id="PTHR47249">
    <property type="entry name" value="VACUOLAR PROTEIN 8"/>
    <property type="match status" value="1"/>
</dbReference>
<evidence type="ECO:0000256" key="6">
    <source>
        <dbReference type="ARBA" id="ARBA00023288"/>
    </source>
</evidence>
<dbReference type="PANTHER" id="PTHR47249:SF1">
    <property type="entry name" value="VACUOLAR PROTEIN 8"/>
    <property type="match status" value="1"/>
</dbReference>
<evidence type="ECO:0000256" key="4">
    <source>
        <dbReference type="ARBA" id="ARBA00022737"/>
    </source>
</evidence>
<evidence type="ECO:0000256" key="3">
    <source>
        <dbReference type="ARBA" id="ARBA00022554"/>
    </source>
</evidence>
<protein>
    <recommendedName>
        <fullName evidence="7">Vacuolar protein 8</fullName>
    </recommendedName>
</protein>
<evidence type="ECO:0000256" key="2">
    <source>
        <dbReference type="ARBA" id="ARBA00005462"/>
    </source>
</evidence>
<dbReference type="Proteomes" id="UP000703661">
    <property type="component" value="Unassembled WGS sequence"/>
</dbReference>
<dbReference type="SMART" id="SM00185">
    <property type="entry name" value="ARM"/>
    <property type="match status" value="3"/>
</dbReference>
<dbReference type="Gene3D" id="1.25.10.10">
    <property type="entry name" value="Leucine-rich Repeat Variant"/>
    <property type="match status" value="1"/>
</dbReference>
<comment type="similarity">
    <text evidence="2">Belongs to the beta-catenin family.</text>
</comment>
<sequence length="355" mass="39039">MVIDAGAVPIMLKLLKSSDKEVRLSSAETLNQVRFDLKNFHKLDTTASELIHSIITLSNSDDIREKQQAAMAYVVITNEERFQDEIVQHGGLESLRGLLTLTNLVIVRAPLICINAISEHAKHQARLVDGGFLDRLIELLECTDEEIRNLAASTLFRLASNSELGKAAVANSNVVERIRVLVPNPPPEAQTFMVMITFTLVDNDILRRRLMPLGVIDIFIHCTTSSSEMGRRYAADDIGKIVLVFSDHQPLVKAWGAPAGGVHGFLLRILEDSDEASRKRGIGIILSMLYSKNGKMVNVVKNAGKLKAALRQIAQVPKNTTPGKPTRKMSGLSGDRAFNVQAAKKALNMMEEGKP</sequence>
<dbReference type="GO" id="GO:0071562">
    <property type="term" value="P:nucleus-vacuole junction assembly"/>
    <property type="evidence" value="ECO:0007669"/>
    <property type="project" value="InterPro"/>
</dbReference>
<organism evidence="9 10">
    <name type="scientific">Entomortierella chlamydospora</name>
    <dbReference type="NCBI Taxonomy" id="101097"/>
    <lineage>
        <taxon>Eukaryota</taxon>
        <taxon>Fungi</taxon>
        <taxon>Fungi incertae sedis</taxon>
        <taxon>Mucoromycota</taxon>
        <taxon>Mortierellomycotina</taxon>
        <taxon>Mortierellomycetes</taxon>
        <taxon>Mortierellales</taxon>
        <taxon>Mortierellaceae</taxon>
        <taxon>Entomortierella</taxon>
    </lineage>
</organism>
<dbReference type="EMBL" id="JAAAID010000316">
    <property type="protein sequence ID" value="KAG0019035.1"/>
    <property type="molecule type" value="Genomic_DNA"/>
</dbReference>
<comment type="subcellular location">
    <subcellularLocation>
        <location evidence="1">Vacuole membrane</location>
        <topology evidence="1">Lipid-anchor</topology>
    </subcellularLocation>
</comment>
<name>A0A9P6N0D8_9FUNG</name>
<evidence type="ECO:0000313" key="9">
    <source>
        <dbReference type="EMBL" id="KAG0019035.1"/>
    </source>
</evidence>
<keyword evidence="6" id="KW-0449">Lipoprotein</keyword>
<evidence type="ECO:0000256" key="7">
    <source>
        <dbReference type="ARBA" id="ARBA00026209"/>
    </source>
</evidence>